<dbReference type="PATRIC" id="fig|1632867.3.peg.3869"/>
<reference evidence="3" key="1">
    <citation type="submission" date="2015-03" db="EMBL/GenBank/DDBJ databases">
        <title>Draft genome sequence of a novel methanotroph (Sn10-6) isolated from flooded ricefield rhizosphere in India.</title>
        <authorList>
            <person name="Pandit P.S."/>
            <person name="Pore S.D."/>
            <person name="Arora P."/>
            <person name="Kapse N.G."/>
            <person name="Dhakephalkar P.K."/>
            <person name="Rahalkar M.C."/>
        </authorList>
    </citation>
    <scope>NUCLEOTIDE SEQUENCE [LARGE SCALE GENOMIC DNA]</scope>
    <source>
        <strain evidence="3">Sn10-6</strain>
    </source>
</reference>
<feature type="region of interest" description="Disordered" evidence="1">
    <location>
        <begin position="109"/>
        <end position="128"/>
    </location>
</feature>
<evidence type="ECO:0000313" key="3">
    <source>
        <dbReference type="Proteomes" id="UP000033684"/>
    </source>
</evidence>
<comment type="caution">
    <text evidence="2">The sequence shown here is derived from an EMBL/GenBank/DDBJ whole genome shotgun (WGS) entry which is preliminary data.</text>
</comment>
<accession>A0A0F3IHU0</accession>
<dbReference type="Proteomes" id="UP000033684">
    <property type="component" value="Unassembled WGS sequence"/>
</dbReference>
<reference evidence="2 3" key="2">
    <citation type="journal article" date="2016" name="Microb. Ecol.">
        <title>Genome Characteristics of a Novel Type I Methanotroph (Sn10-6) Isolated from a Flooded Indian Rice Field.</title>
        <authorList>
            <person name="Rahalkar M.C."/>
            <person name="Pandit P.S."/>
            <person name="Dhakephalkar P.K."/>
            <person name="Pore S."/>
            <person name="Arora P."/>
            <person name="Kapse N."/>
        </authorList>
    </citation>
    <scope>NUCLEOTIDE SEQUENCE [LARGE SCALE GENOMIC DNA]</scope>
    <source>
        <strain evidence="2 3">Sn10-6</strain>
    </source>
</reference>
<keyword evidence="3" id="KW-1185">Reference proteome</keyword>
<dbReference type="AlphaFoldDB" id="A0A0F3IHU0"/>
<dbReference type="RefSeq" id="WP_045780754.1">
    <property type="nucleotide sequence ID" value="NZ_LAJX01000325.1"/>
</dbReference>
<feature type="non-terminal residue" evidence="2">
    <location>
        <position position="1"/>
    </location>
</feature>
<dbReference type="EMBL" id="LAJX01000325">
    <property type="protein sequence ID" value="KJV05034.1"/>
    <property type="molecule type" value="Genomic_DNA"/>
</dbReference>
<evidence type="ECO:0008006" key="4">
    <source>
        <dbReference type="Google" id="ProtNLM"/>
    </source>
</evidence>
<evidence type="ECO:0000313" key="2">
    <source>
        <dbReference type="EMBL" id="KJV05034.1"/>
    </source>
</evidence>
<evidence type="ECO:0000256" key="1">
    <source>
        <dbReference type="SAM" id="MobiDB-lite"/>
    </source>
</evidence>
<name>A0A0F3IHU0_9GAMM</name>
<dbReference type="InterPro" id="IPR010221">
    <property type="entry name" value="VCBS_dom"/>
</dbReference>
<protein>
    <recommendedName>
        <fullName evidence="4">RapA2 cadherin-like domain-containing protein</fullName>
    </recommendedName>
</protein>
<sequence length="279" mass="28045">NNLGTTPITINTGIGLLTLTGYTSTSSVGGISTGGSIAYSYTLSAAQNTPAATESTDVIALTIQDAGGASDTANLTIQIIDDTPTANDDTNSIDEDGITPITGNVYLPSRSGSGDVADRQGADSNGTPITGVNFAATNGTLGSPLAGNYGYLTLNPDGSYSYDLDNNNPLVNTLKTGDSLTEVYTYTLTDADGDSTTATLTITINGNTDGAPSIIAADHNGVAVGENTVYEAGLISVSDTSEMTTGTIAISALDGLSAISVNGTVVTLSDLNNLATNAY</sequence>
<dbReference type="Pfam" id="PF17963">
    <property type="entry name" value="Big_9"/>
    <property type="match status" value="1"/>
</dbReference>
<organism evidence="2 3">
    <name type="scientific">Methylocucumis oryzae</name>
    <dbReference type="NCBI Taxonomy" id="1632867"/>
    <lineage>
        <taxon>Bacteria</taxon>
        <taxon>Pseudomonadati</taxon>
        <taxon>Pseudomonadota</taxon>
        <taxon>Gammaproteobacteria</taxon>
        <taxon>Methylococcales</taxon>
        <taxon>Methylococcaceae</taxon>
        <taxon>Methylocucumis</taxon>
    </lineage>
</organism>
<proteinExistence type="predicted"/>
<gene>
    <name evidence="2" type="ORF">VZ94_21080</name>
</gene>
<dbReference type="Gene3D" id="2.60.40.10">
    <property type="entry name" value="Immunoglobulins"/>
    <property type="match status" value="1"/>
</dbReference>
<dbReference type="InterPro" id="IPR013783">
    <property type="entry name" value="Ig-like_fold"/>
</dbReference>
<dbReference type="NCBIfam" id="TIGR01965">
    <property type="entry name" value="VCBS_repeat"/>
    <property type="match status" value="1"/>
</dbReference>